<dbReference type="GO" id="GO:0004519">
    <property type="term" value="F:endonuclease activity"/>
    <property type="evidence" value="ECO:0007669"/>
    <property type="project" value="UniProtKB-KW"/>
</dbReference>
<proteinExistence type="predicted"/>
<sequence>MPIFLMELYKYTKKELIDKLFLSNAEYIHFEYELMKKGILKIYNNKLSIKYVGVIEYKGKVIFILPKYIRGNNEAYYLEKAKLIFTLFREYSSRNKKCLVENIDFFGNEYNQESFNLIAMSEYLLRNYLEYGIYNKNIHLYEINGHGNIDWNKTVNEQYAYKSNNSYIYINTYTDSRNNDLLNNIVKIHKYAINICSEYISKFKFLGIEIPDIKFDIDIYELGTKDEILLELEKEMSTEFCDQKLLVLQCLHNLFNKIGSTSSDENNVNLYGTKYFHIVWEKVCSYVFKNQYSSIAKDIDKPKWYSYDLSKEYEADETLKPDILRKFDLQRLMCILDAKYYNIDFEESKIKNYPGIGDITKQYLYEQALKVKYSGYEFLNILVFPTEQESKIFGTVDIDFMSKLNLSKVNLYKVNDVEVFNMYINRNLYDDAILLDLYKPNKNLYDTDFNPVLEVSELYEDIYN</sequence>
<gene>
    <name evidence="1" type="ORF">HF875_07975</name>
</gene>
<protein>
    <submittedName>
        <fullName evidence="1">LlaJI family restriction endonuclease</fullName>
    </submittedName>
</protein>
<dbReference type="EMBL" id="JABAFD010000004">
    <property type="protein sequence ID" value="NME09454.1"/>
    <property type="molecule type" value="Genomic_DNA"/>
</dbReference>
<dbReference type="Pfam" id="PF09563">
    <property type="entry name" value="RE_LlaJI"/>
    <property type="match status" value="1"/>
</dbReference>
<keyword evidence="1" id="KW-0378">Hydrolase</keyword>
<evidence type="ECO:0000313" key="2">
    <source>
        <dbReference type="Proteomes" id="UP000573963"/>
    </source>
</evidence>
<evidence type="ECO:0000313" key="1">
    <source>
        <dbReference type="EMBL" id="NME09454.1"/>
    </source>
</evidence>
<reference evidence="1 2" key="1">
    <citation type="submission" date="2020-04" db="EMBL/GenBank/DDBJ databases">
        <authorList>
            <person name="Hitch T.C.A."/>
            <person name="Wylensek D."/>
            <person name="Clavel T."/>
        </authorList>
    </citation>
    <scope>NUCLEOTIDE SEQUENCE [LARGE SCALE GENOMIC DNA]</scope>
    <source>
        <strain evidence="1 2">Med78_4-601-WT-2</strain>
    </source>
</reference>
<dbReference type="InterPro" id="IPR018579">
    <property type="entry name" value="Restrct_endonuc_II_LlaJI"/>
</dbReference>
<dbReference type="RefSeq" id="WP_168932078.1">
    <property type="nucleotide sequence ID" value="NZ_JABAFD010000004.1"/>
</dbReference>
<dbReference type="AlphaFoldDB" id="A0AA44DKJ9"/>
<name>A0AA44DKJ9_PARBF</name>
<accession>A0AA44DKJ9</accession>
<dbReference type="Proteomes" id="UP000573963">
    <property type="component" value="Unassembled WGS sequence"/>
</dbReference>
<organism evidence="1 2">
    <name type="scientific">Paraclostridium bifermentans</name>
    <name type="common">Clostridium bifermentans</name>
    <dbReference type="NCBI Taxonomy" id="1490"/>
    <lineage>
        <taxon>Bacteria</taxon>
        <taxon>Bacillati</taxon>
        <taxon>Bacillota</taxon>
        <taxon>Clostridia</taxon>
        <taxon>Peptostreptococcales</taxon>
        <taxon>Peptostreptococcaceae</taxon>
        <taxon>Paraclostridium</taxon>
    </lineage>
</organism>
<keyword evidence="1" id="KW-0540">Nuclease</keyword>
<keyword evidence="1" id="KW-0255">Endonuclease</keyword>
<comment type="caution">
    <text evidence="1">The sequence shown here is derived from an EMBL/GenBank/DDBJ whole genome shotgun (WGS) entry which is preliminary data.</text>
</comment>